<evidence type="ECO:0000313" key="2">
    <source>
        <dbReference type="EMBL" id="CAE8611334.1"/>
    </source>
</evidence>
<feature type="region of interest" description="Disordered" evidence="1">
    <location>
        <begin position="1"/>
        <end position="30"/>
    </location>
</feature>
<reference evidence="2" key="1">
    <citation type="submission" date="2021-02" db="EMBL/GenBank/DDBJ databases">
        <authorList>
            <person name="Dougan E. K."/>
            <person name="Rhodes N."/>
            <person name="Thang M."/>
            <person name="Chan C."/>
        </authorList>
    </citation>
    <scope>NUCLEOTIDE SEQUENCE</scope>
</reference>
<gene>
    <name evidence="2" type="ORF">PGLA1383_LOCUS29135</name>
</gene>
<evidence type="ECO:0000313" key="3">
    <source>
        <dbReference type="Proteomes" id="UP000654075"/>
    </source>
</evidence>
<comment type="caution">
    <text evidence="2">The sequence shown here is derived from an EMBL/GenBank/DDBJ whole genome shotgun (WGS) entry which is preliminary data.</text>
</comment>
<protein>
    <submittedName>
        <fullName evidence="2">Uncharacterized protein</fullName>
    </submittedName>
</protein>
<dbReference type="EMBL" id="CAJNNV010025018">
    <property type="protein sequence ID" value="CAE8611334.1"/>
    <property type="molecule type" value="Genomic_DNA"/>
</dbReference>
<name>A0A813FAT6_POLGL</name>
<proteinExistence type="predicted"/>
<evidence type="ECO:0000256" key="1">
    <source>
        <dbReference type="SAM" id="MobiDB-lite"/>
    </source>
</evidence>
<feature type="compositionally biased region" description="Polar residues" evidence="1">
    <location>
        <begin position="1"/>
        <end position="17"/>
    </location>
</feature>
<sequence>MMSGLQPRTETATSQASGARGAKSQDSATAASRKWLESRASTAVLAHGVLQVPATAIVCGSFMADILQQVCTVRCEVQRDSHARDGKTCKYSSTCLQLHLFTAGPSARPNRGSSSVKLWHADQHADSNVPFCVHARFRLRRRSISACGSVC</sequence>
<keyword evidence="3" id="KW-1185">Reference proteome</keyword>
<organism evidence="2 3">
    <name type="scientific">Polarella glacialis</name>
    <name type="common">Dinoflagellate</name>
    <dbReference type="NCBI Taxonomy" id="89957"/>
    <lineage>
        <taxon>Eukaryota</taxon>
        <taxon>Sar</taxon>
        <taxon>Alveolata</taxon>
        <taxon>Dinophyceae</taxon>
        <taxon>Suessiales</taxon>
        <taxon>Suessiaceae</taxon>
        <taxon>Polarella</taxon>
    </lineage>
</organism>
<accession>A0A813FAT6</accession>
<dbReference type="Proteomes" id="UP000654075">
    <property type="component" value="Unassembled WGS sequence"/>
</dbReference>
<dbReference type="AlphaFoldDB" id="A0A813FAT6"/>